<evidence type="ECO:0000313" key="2">
    <source>
        <dbReference type="Proteomes" id="UP000249056"/>
    </source>
</evidence>
<reference evidence="1 2" key="1">
    <citation type="submission" date="2018-06" db="EMBL/GenBank/DDBJ databases">
        <title>Genome Sequence of the Brown Rot Fungal Pathogen Monilinia fructigena.</title>
        <authorList>
            <person name="Landi L."/>
            <person name="De Miccolis Angelini R.M."/>
            <person name="Pollastro S."/>
            <person name="Abate D."/>
            <person name="Faretra F."/>
            <person name="Romanazzi G."/>
        </authorList>
    </citation>
    <scope>NUCLEOTIDE SEQUENCE [LARGE SCALE GENOMIC DNA]</scope>
    <source>
        <strain evidence="1 2">Mfrg269</strain>
    </source>
</reference>
<sequence>MGLKSCWEVVGPARDDFNRISKEIKAYLERDVEPVSSSVIWTMYMTGRSVDTARPTIMFCSKEANCRKRIRYAIEKSVILNELPSVRVGDSDRPPDFDHLCEESPVNIWVVQLCVDHDDASEVQAQLDILPAIQDNATTVLWPWEIQCAHGDNIPVYRQANNTSKNIFACRFFQDCFTLWKATAGGIFCSTDKTYATTISHGFPNISDGVQDNSSGLSNLGTILEGQQDNESFEFEYDIQEESDTDSDDEKLTELTSAASLSPEIMDLTCIGSLNLEHAPLVHPNDLTIYNESLSNKSEAGSLTEGLSKGSGTIPVLLDGEISSDQRDGMTNETHLANPLSDHEKTREVVVESPEVELHPHVTSDKEFHGRLYARRKELEIMELQGINTFKYRNEDVQDIRDGCRTDLNPIGKVVNIGISDHNLDYTLAELNNSISRLLEQMICQSDDFKASIPYSQKVSRVPIDTRTYAVTGSVSFIIGRLSGTPAFIQIPQVSASQELWKVQLDGGLQPGDSGSIVISAENGDIFGHIVYGSLKVGLKLCAAYILPMHKILDDIRDRLGIDLTSPLDIDDRRLFEYRIQLYLIDPDSPLLYMSSTHYDSSDKSHSDYMMDIESDRFNISFYADQYEEDFHGQGGI</sequence>
<dbReference type="InterPro" id="IPR009003">
    <property type="entry name" value="Peptidase_S1_PA"/>
</dbReference>
<dbReference type="Proteomes" id="UP000249056">
    <property type="component" value="Unassembled WGS sequence"/>
</dbReference>
<dbReference type="OrthoDB" id="409136at2759"/>
<dbReference type="AlphaFoldDB" id="A0A395J1S3"/>
<accession>A0A395J1S3</accession>
<proteinExistence type="predicted"/>
<keyword evidence="2" id="KW-1185">Reference proteome</keyword>
<evidence type="ECO:0000313" key="1">
    <source>
        <dbReference type="EMBL" id="RAL64599.1"/>
    </source>
</evidence>
<name>A0A395J1S3_9HELO</name>
<dbReference type="EMBL" id="QKRW01000013">
    <property type="protein sequence ID" value="RAL64599.1"/>
    <property type="molecule type" value="Genomic_DNA"/>
</dbReference>
<dbReference type="SUPFAM" id="SSF50494">
    <property type="entry name" value="Trypsin-like serine proteases"/>
    <property type="match status" value="1"/>
</dbReference>
<comment type="caution">
    <text evidence="1">The sequence shown here is derived from an EMBL/GenBank/DDBJ whole genome shotgun (WGS) entry which is preliminary data.</text>
</comment>
<gene>
    <name evidence="1" type="ORF">DID88_001632</name>
</gene>
<protein>
    <submittedName>
        <fullName evidence="1">Uncharacterized protein</fullName>
    </submittedName>
</protein>
<organism evidence="1 2">
    <name type="scientific">Monilinia fructigena</name>
    <dbReference type="NCBI Taxonomy" id="38457"/>
    <lineage>
        <taxon>Eukaryota</taxon>
        <taxon>Fungi</taxon>
        <taxon>Dikarya</taxon>
        <taxon>Ascomycota</taxon>
        <taxon>Pezizomycotina</taxon>
        <taxon>Leotiomycetes</taxon>
        <taxon>Helotiales</taxon>
        <taxon>Sclerotiniaceae</taxon>
        <taxon>Monilinia</taxon>
    </lineage>
</organism>